<dbReference type="InterPro" id="IPR020578">
    <property type="entry name" value="Aminotrans_V_PyrdxlP_BS"/>
</dbReference>
<dbReference type="InterPro" id="IPR015424">
    <property type="entry name" value="PyrdxlP-dep_Trfase"/>
</dbReference>
<dbReference type="Gene3D" id="3.90.1150.10">
    <property type="entry name" value="Aspartate Aminotransferase, domain 1"/>
    <property type="match status" value="1"/>
</dbReference>
<comment type="similarity">
    <text evidence="2">Belongs to the class-V pyridoxal-phosphate-dependent aminotransferase family. NifS/IscS subfamily.</text>
</comment>
<dbReference type="PIRSF" id="PIRSF005572">
    <property type="entry name" value="NifS"/>
    <property type="match status" value="1"/>
</dbReference>
<keyword evidence="10" id="KW-1185">Reference proteome</keyword>
<evidence type="ECO:0000259" key="8">
    <source>
        <dbReference type="Pfam" id="PF00266"/>
    </source>
</evidence>
<dbReference type="PANTHER" id="PTHR11601:SF50">
    <property type="entry name" value="CYSTEINE DESULFURASE ISCS 2-RELATED"/>
    <property type="match status" value="1"/>
</dbReference>
<accession>A0A9E8LZ72</accession>
<sequence length="383" mass="42791">MIYFDNSATTKPNEEVLDTFHKVASIYYGNPSSVHSFGLQTEKLLAQARRQIASLLNVGESEIYFTSGGTESNNLAIKGVANQFRNRGKHLITTKIEHPSVENACEYLKKDGFDITYLPVDENGRIHLDDLKKAIRDDTILVSIMHVNNEIGVIQPIEEIGSLLQNYPKILFHVDVVQGIGKVPIDFHKSQIDLATISAHKFHGLKGTGALYVREGVKLTPLLHGGNQEKGLRSGTENVPGIVAMAKALRLAFEDFNQKRHEMEKIRDYLRHELIKIDQTTINTPEMHIAPHILNFSVEGFKAEVLVNTFSEKQLYVSTTSACSSKRNEPSKTLLAMGVDQKRAESSIRISLSYENTIQEAERAVKVIKSSIEKLLPVMRGSI</sequence>
<evidence type="ECO:0000256" key="2">
    <source>
        <dbReference type="ARBA" id="ARBA00006490"/>
    </source>
</evidence>
<reference evidence="9" key="1">
    <citation type="submission" date="2022-09" db="EMBL/GenBank/DDBJ databases">
        <title>Complete Genomes of Fervidibacillus albus and Fervidibacillus halotolerans isolated from tidal flat sediments.</title>
        <authorList>
            <person name="Kwon K.K."/>
            <person name="Yang S.-H."/>
            <person name="Park M.J."/>
            <person name="Oh H.-M."/>
        </authorList>
    </citation>
    <scope>NUCLEOTIDE SEQUENCE</scope>
    <source>
        <strain evidence="9">MEBiC13594</strain>
    </source>
</reference>
<proteinExistence type="inferred from homology"/>
<keyword evidence="3" id="KW-0479">Metal-binding</keyword>
<dbReference type="InterPro" id="IPR015421">
    <property type="entry name" value="PyrdxlP-dep_Trfase_major"/>
</dbReference>
<organism evidence="9 10">
    <name type="scientific">Fervidibacillus halotolerans</name>
    <dbReference type="NCBI Taxonomy" id="2980027"/>
    <lineage>
        <taxon>Bacteria</taxon>
        <taxon>Bacillati</taxon>
        <taxon>Bacillota</taxon>
        <taxon>Bacilli</taxon>
        <taxon>Bacillales</taxon>
        <taxon>Bacillaceae</taxon>
        <taxon>Fervidibacillus</taxon>
    </lineage>
</organism>
<dbReference type="EMBL" id="CP106877">
    <property type="protein sequence ID" value="WAA11696.1"/>
    <property type="molecule type" value="Genomic_DNA"/>
</dbReference>
<dbReference type="InterPro" id="IPR015422">
    <property type="entry name" value="PyrdxlP-dep_Trfase_small"/>
</dbReference>
<dbReference type="Gene3D" id="3.40.640.10">
    <property type="entry name" value="Type I PLP-dependent aspartate aminotransferase-like (Major domain)"/>
    <property type="match status" value="1"/>
</dbReference>
<keyword evidence="6" id="KW-0411">Iron-sulfur</keyword>
<dbReference type="RefSeq" id="WP_275419812.1">
    <property type="nucleotide sequence ID" value="NZ_CP106877.1"/>
</dbReference>
<dbReference type="InterPro" id="IPR000192">
    <property type="entry name" value="Aminotrans_V_dom"/>
</dbReference>
<dbReference type="InterPro" id="IPR016454">
    <property type="entry name" value="Cysteine_dSase"/>
</dbReference>
<dbReference type="PANTHER" id="PTHR11601">
    <property type="entry name" value="CYSTEINE DESULFURYLASE FAMILY MEMBER"/>
    <property type="match status" value="1"/>
</dbReference>
<dbReference type="Pfam" id="PF00266">
    <property type="entry name" value="Aminotran_5"/>
    <property type="match status" value="1"/>
</dbReference>
<evidence type="ECO:0000313" key="9">
    <source>
        <dbReference type="EMBL" id="WAA11696.1"/>
    </source>
</evidence>
<evidence type="ECO:0000256" key="5">
    <source>
        <dbReference type="ARBA" id="ARBA00023004"/>
    </source>
</evidence>
<dbReference type="FunFam" id="3.40.640.10:FF:000084">
    <property type="entry name" value="IscS-like cysteine desulfurase"/>
    <property type="match status" value="1"/>
</dbReference>
<dbReference type="PROSITE" id="PS00595">
    <property type="entry name" value="AA_TRANSFER_CLASS_5"/>
    <property type="match status" value="1"/>
</dbReference>
<gene>
    <name evidence="9" type="ORF">OE105_08685</name>
</gene>
<keyword evidence="4" id="KW-0663">Pyridoxal phosphate</keyword>
<evidence type="ECO:0000256" key="4">
    <source>
        <dbReference type="ARBA" id="ARBA00022898"/>
    </source>
</evidence>
<dbReference type="Proteomes" id="UP001164726">
    <property type="component" value="Chromosome"/>
</dbReference>
<dbReference type="GO" id="GO:0046872">
    <property type="term" value="F:metal ion binding"/>
    <property type="evidence" value="ECO:0007669"/>
    <property type="project" value="UniProtKB-KW"/>
</dbReference>
<keyword evidence="5" id="KW-0408">Iron</keyword>
<evidence type="ECO:0000256" key="3">
    <source>
        <dbReference type="ARBA" id="ARBA00022723"/>
    </source>
</evidence>
<feature type="domain" description="Aminotransferase class V" evidence="8">
    <location>
        <begin position="2"/>
        <end position="363"/>
    </location>
</feature>
<dbReference type="KEGG" id="fhl:OE105_08685"/>
<dbReference type="GO" id="GO:0031071">
    <property type="term" value="F:cysteine desulfurase activity"/>
    <property type="evidence" value="ECO:0007669"/>
    <property type="project" value="UniProtKB-ARBA"/>
</dbReference>
<dbReference type="Gene3D" id="1.10.260.50">
    <property type="match status" value="1"/>
</dbReference>
<comment type="cofactor">
    <cofactor evidence="1 7">
        <name>pyridoxal 5'-phosphate</name>
        <dbReference type="ChEBI" id="CHEBI:597326"/>
    </cofactor>
</comment>
<dbReference type="SUPFAM" id="SSF53383">
    <property type="entry name" value="PLP-dependent transferases"/>
    <property type="match status" value="1"/>
</dbReference>
<name>A0A9E8LZ72_9BACI</name>
<dbReference type="NCBIfam" id="NF002806">
    <property type="entry name" value="PRK02948.1"/>
    <property type="match status" value="1"/>
</dbReference>
<evidence type="ECO:0000313" key="10">
    <source>
        <dbReference type="Proteomes" id="UP001164726"/>
    </source>
</evidence>
<evidence type="ECO:0000256" key="7">
    <source>
        <dbReference type="RuleBase" id="RU004504"/>
    </source>
</evidence>
<evidence type="ECO:0000256" key="1">
    <source>
        <dbReference type="ARBA" id="ARBA00001933"/>
    </source>
</evidence>
<dbReference type="AlphaFoldDB" id="A0A9E8LZ72"/>
<protein>
    <submittedName>
        <fullName evidence="9">Cysteine desulfurase</fullName>
    </submittedName>
</protein>
<dbReference type="GO" id="GO:0051536">
    <property type="term" value="F:iron-sulfur cluster binding"/>
    <property type="evidence" value="ECO:0007669"/>
    <property type="project" value="UniProtKB-KW"/>
</dbReference>
<evidence type="ECO:0000256" key="6">
    <source>
        <dbReference type="ARBA" id="ARBA00023014"/>
    </source>
</evidence>